<keyword evidence="1" id="KW-0732">Signal</keyword>
<name>A0ABD3FAL9_9STRA</name>
<dbReference type="Proteomes" id="UP001632037">
    <property type="component" value="Unassembled WGS sequence"/>
</dbReference>
<gene>
    <name evidence="2" type="ORF">V7S43_011193</name>
</gene>
<keyword evidence="3" id="KW-1185">Reference proteome</keyword>
<reference evidence="2 3" key="1">
    <citation type="submission" date="2024-09" db="EMBL/GenBank/DDBJ databases">
        <title>Genome sequencing and assembly of Phytophthora oleae, isolate VK10A, causative agent of rot of olive drupes.</title>
        <authorList>
            <person name="Conti Taguali S."/>
            <person name="Riolo M."/>
            <person name="La Spada F."/>
            <person name="Cacciola S.O."/>
            <person name="Dionisio G."/>
        </authorList>
    </citation>
    <scope>NUCLEOTIDE SEQUENCE [LARGE SCALE GENOMIC DNA]</scope>
    <source>
        <strain evidence="2 3">VK10A</strain>
    </source>
</reference>
<feature type="signal peptide" evidence="1">
    <location>
        <begin position="1"/>
        <end position="23"/>
    </location>
</feature>
<comment type="caution">
    <text evidence="2">The sequence shown here is derived from an EMBL/GenBank/DDBJ whole genome shotgun (WGS) entry which is preliminary data.</text>
</comment>
<proteinExistence type="predicted"/>
<organism evidence="2 3">
    <name type="scientific">Phytophthora oleae</name>
    <dbReference type="NCBI Taxonomy" id="2107226"/>
    <lineage>
        <taxon>Eukaryota</taxon>
        <taxon>Sar</taxon>
        <taxon>Stramenopiles</taxon>
        <taxon>Oomycota</taxon>
        <taxon>Peronosporomycetes</taxon>
        <taxon>Peronosporales</taxon>
        <taxon>Peronosporaceae</taxon>
        <taxon>Phytophthora</taxon>
    </lineage>
</organism>
<dbReference type="EMBL" id="JBIMZQ010000026">
    <property type="protein sequence ID" value="KAL3663778.1"/>
    <property type="molecule type" value="Genomic_DNA"/>
</dbReference>
<feature type="chain" id="PRO_5044887968" description="RxLR effector protein" evidence="1">
    <location>
        <begin position="24"/>
        <end position="55"/>
    </location>
</feature>
<evidence type="ECO:0000313" key="2">
    <source>
        <dbReference type="EMBL" id="KAL3663778.1"/>
    </source>
</evidence>
<evidence type="ECO:0000313" key="3">
    <source>
        <dbReference type="Proteomes" id="UP001632037"/>
    </source>
</evidence>
<protein>
    <recommendedName>
        <fullName evidence="4">RxLR effector protein</fullName>
    </recommendedName>
</protein>
<sequence length="55" mass="5984">MQLLKTLIIATIATAVCFSPATAADSVNAEENTPNVRKLYYTRFPAPSPSSEVRK</sequence>
<evidence type="ECO:0008006" key="4">
    <source>
        <dbReference type="Google" id="ProtNLM"/>
    </source>
</evidence>
<accession>A0ABD3FAL9</accession>
<evidence type="ECO:0000256" key="1">
    <source>
        <dbReference type="SAM" id="SignalP"/>
    </source>
</evidence>
<dbReference type="AlphaFoldDB" id="A0ABD3FAL9"/>